<name>A0A1F5TBK4_9BACT</name>
<dbReference type="PANTHER" id="PTHR46246">
    <property type="entry name" value="GUANOSINE-3',5'-BIS(DIPHOSPHATE) 3'-PYROPHOSPHOHYDROLASE MESH1"/>
    <property type="match status" value="1"/>
</dbReference>
<comment type="caution">
    <text evidence="1">The sequence shown here is derived from an EMBL/GenBank/DDBJ whole genome shotgun (WGS) entry which is preliminary data.</text>
</comment>
<dbReference type="Pfam" id="PF13328">
    <property type="entry name" value="HD_4"/>
    <property type="match status" value="1"/>
</dbReference>
<dbReference type="InterPro" id="IPR052194">
    <property type="entry name" value="MESH1"/>
</dbReference>
<sequence length="175" mass="20300">MTKSLNIKFEKAVRLLVEYFPVSDETSRKPVLFHDIRVGVYLYEHGYAEDVVLAGVLHDAIEWSNATQEMLQSEFGDNVLRLIMASTKDDSITDKDKKTTELIKRCISNGEEALIVKTADILDSFKWYSSQNSEDQLRYCLRNANAILKYKPDDFKDNIFRELQAWQEKYSSLTE</sequence>
<reference evidence="1 2" key="1">
    <citation type="journal article" date="2016" name="Nat. Commun.">
        <title>Thousands of microbial genomes shed light on interconnected biogeochemical processes in an aquifer system.</title>
        <authorList>
            <person name="Anantharaman K."/>
            <person name="Brown C.T."/>
            <person name="Hug L.A."/>
            <person name="Sharon I."/>
            <person name="Castelle C.J."/>
            <person name="Probst A.J."/>
            <person name="Thomas B.C."/>
            <person name="Singh A."/>
            <person name="Wilkins M.J."/>
            <person name="Karaoz U."/>
            <person name="Brodie E.L."/>
            <person name="Williams K.H."/>
            <person name="Hubbard S.S."/>
            <person name="Banfield J.F."/>
        </authorList>
    </citation>
    <scope>NUCLEOTIDE SEQUENCE [LARGE SCALE GENOMIC DNA]</scope>
</reference>
<dbReference type="SUPFAM" id="SSF109604">
    <property type="entry name" value="HD-domain/PDEase-like"/>
    <property type="match status" value="1"/>
</dbReference>
<dbReference type="Proteomes" id="UP000178656">
    <property type="component" value="Unassembled WGS sequence"/>
</dbReference>
<accession>A0A1F5TBK4</accession>
<dbReference type="GO" id="GO:0008893">
    <property type="term" value="F:guanosine-3',5'-bis(diphosphate) 3'-diphosphatase activity"/>
    <property type="evidence" value="ECO:0007669"/>
    <property type="project" value="TreeGrafter"/>
</dbReference>
<dbReference type="PANTHER" id="PTHR46246:SF1">
    <property type="entry name" value="GUANOSINE-3',5'-BIS(DIPHOSPHATE) 3'-PYROPHOSPHOHYDROLASE MESH1"/>
    <property type="match status" value="1"/>
</dbReference>
<dbReference type="EMBL" id="MFGM01000038">
    <property type="protein sequence ID" value="OGF36153.1"/>
    <property type="molecule type" value="Genomic_DNA"/>
</dbReference>
<dbReference type="AlphaFoldDB" id="A0A1F5TBK4"/>
<evidence type="ECO:0000313" key="1">
    <source>
        <dbReference type="EMBL" id="OGF36153.1"/>
    </source>
</evidence>
<evidence type="ECO:0000313" key="2">
    <source>
        <dbReference type="Proteomes" id="UP000178656"/>
    </source>
</evidence>
<evidence type="ECO:0008006" key="3">
    <source>
        <dbReference type="Google" id="ProtNLM"/>
    </source>
</evidence>
<dbReference type="Gene3D" id="1.10.3210.10">
    <property type="entry name" value="Hypothetical protein af1432"/>
    <property type="match status" value="1"/>
</dbReference>
<organism evidence="1 2">
    <name type="scientific">Candidatus Falkowbacteria bacterium RIFOXYC2_FULL_48_21</name>
    <dbReference type="NCBI Taxonomy" id="1798005"/>
    <lineage>
        <taxon>Bacteria</taxon>
        <taxon>Candidatus Falkowiibacteriota</taxon>
    </lineage>
</organism>
<protein>
    <recommendedName>
        <fullName evidence="3">HD/PDEase domain-containing protein</fullName>
    </recommendedName>
</protein>
<gene>
    <name evidence="1" type="ORF">A2482_02690</name>
</gene>
<proteinExistence type="predicted"/>